<evidence type="ECO:0000313" key="3">
    <source>
        <dbReference type="Proteomes" id="UP000594263"/>
    </source>
</evidence>
<sequence length="90" mass="10126">MSVVSVASKAGNYLQDNEPAPSSIRRAECWFYFGGLRFWFYFPFVTACKTIHLCSFAVCLWHLSDQILSASTPIHLCSFAVSIQKPKSQS</sequence>
<reference evidence="2" key="1">
    <citation type="submission" date="2021-01" db="UniProtKB">
        <authorList>
            <consortium name="EnsemblPlants"/>
        </authorList>
    </citation>
    <scope>IDENTIFICATION</scope>
</reference>
<keyword evidence="3" id="KW-1185">Reference proteome</keyword>
<accession>A0A7N0V7B2</accession>
<proteinExistence type="predicted"/>
<protein>
    <submittedName>
        <fullName evidence="2">Uncharacterized protein</fullName>
    </submittedName>
</protein>
<dbReference type="Proteomes" id="UP000594263">
    <property type="component" value="Unplaced"/>
</dbReference>
<keyword evidence="1" id="KW-0472">Membrane</keyword>
<organism evidence="2 3">
    <name type="scientific">Kalanchoe fedtschenkoi</name>
    <name type="common">Lavender scallops</name>
    <name type="synonym">South American air plant</name>
    <dbReference type="NCBI Taxonomy" id="63787"/>
    <lineage>
        <taxon>Eukaryota</taxon>
        <taxon>Viridiplantae</taxon>
        <taxon>Streptophyta</taxon>
        <taxon>Embryophyta</taxon>
        <taxon>Tracheophyta</taxon>
        <taxon>Spermatophyta</taxon>
        <taxon>Magnoliopsida</taxon>
        <taxon>eudicotyledons</taxon>
        <taxon>Gunneridae</taxon>
        <taxon>Pentapetalae</taxon>
        <taxon>Saxifragales</taxon>
        <taxon>Crassulaceae</taxon>
        <taxon>Kalanchoe</taxon>
    </lineage>
</organism>
<feature type="transmembrane region" description="Helical" evidence="1">
    <location>
        <begin position="40"/>
        <end position="63"/>
    </location>
</feature>
<dbReference type="Gramene" id="Kaladp0277s0001.1.v1.1">
    <property type="protein sequence ID" value="Kaladp0277s0001.1.v1.1.CDS.1"/>
    <property type="gene ID" value="Kaladp0277s0001.v1.1"/>
</dbReference>
<evidence type="ECO:0000313" key="2">
    <source>
        <dbReference type="EnsemblPlants" id="Kaladp0277s0001.1.v1.1.CDS.1"/>
    </source>
</evidence>
<name>A0A7N0V7B2_KALFE</name>
<evidence type="ECO:0000256" key="1">
    <source>
        <dbReference type="SAM" id="Phobius"/>
    </source>
</evidence>
<keyword evidence="1" id="KW-0812">Transmembrane</keyword>
<keyword evidence="1" id="KW-1133">Transmembrane helix</keyword>
<dbReference type="AlphaFoldDB" id="A0A7N0V7B2"/>
<dbReference type="EnsemblPlants" id="Kaladp0277s0001.1.v1.1">
    <property type="protein sequence ID" value="Kaladp0277s0001.1.v1.1.CDS.1"/>
    <property type="gene ID" value="Kaladp0277s0001.v1.1"/>
</dbReference>